<dbReference type="Proteomes" id="UP000245728">
    <property type="component" value="Chromosome"/>
</dbReference>
<dbReference type="OrthoDB" id="305351at2"/>
<reference evidence="9 10" key="1">
    <citation type="submission" date="2018-05" db="EMBL/GenBank/DDBJ databases">
        <title>Salinimonas sp. HMF8227 Genome sequencing and assembly.</title>
        <authorList>
            <person name="Kang H."/>
            <person name="Kang J."/>
            <person name="Cha I."/>
            <person name="Kim H."/>
            <person name="Joh K."/>
        </authorList>
    </citation>
    <scope>NUCLEOTIDE SEQUENCE [LARGE SCALE GENOMIC DNA]</scope>
    <source>
        <strain evidence="9 10">HMF8227</strain>
    </source>
</reference>
<evidence type="ECO:0000313" key="9">
    <source>
        <dbReference type="EMBL" id="AWL13159.1"/>
    </source>
</evidence>
<dbReference type="Pfam" id="PF06241">
    <property type="entry name" value="Castor_Poll_mid"/>
    <property type="match status" value="1"/>
</dbReference>
<evidence type="ECO:0000259" key="8">
    <source>
        <dbReference type="Pfam" id="PF06241"/>
    </source>
</evidence>
<evidence type="ECO:0000256" key="3">
    <source>
        <dbReference type="ARBA" id="ARBA00022692"/>
    </source>
</evidence>
<comment type="subcellular location">
    <subcellularLocation>
        <location evidence="1">Endomembrane system</location>
        <topology evidence="1">Multi-pass membrane protein</topology>
    </subcellularLocation>
</comment>
<evidence type="ECO:0000256" key="7">
    <source>
        <dbReference type="SAM" id="Phobius"/>
    </source>
</evidence>
<feature type="domain" description="CASTOR/POLLUX/SYM8 ion channel conserved" evidence="8">
    <location>
        <begin position="283"/>
        <end position="382"/>
    </location>
</feature>
<dbReference type="EMBL" id="CP029347">
    <property type="protein sequence ID" value="AWL13159.1"/>
    <property type="molecule type" value="Genomic_DNA"/>
</dbReference>
<dbReference type="GO" id="GO:0012505">
    <property type="term" value="C:endomembrane system"/>
    <property type="evidence" value="ECO:0007669"/>
    <property type="project" value="UniProtKB-SubCell"/>
</dbReference>
<dbReference type="AlphaFoldDB" id="A0A2S2E6C9"/>
<dbReference type="KEGG" id="salh:HMF8227_02708"/>
<keyword evidence="4 7" id="KW-1133">Transmembrane helix</keyword>
<gene>
    <name evidence="9" type="ORF">HMF8227_02708</name>
</gene>
<name>A0A2S2E6C9_9ALTE</name>
<dbReference type="Gene3D" id="3.40.50.720">
    <property type="entry name" value="NAD(P)-binding Rossmann-like Domain"/>
    <property type="match status" value="2"/>
</dbReference>
<dbReference type="InterPro" id="IPR044849">
    <property type="entry name" value="CASTOR/POLLUX/SYM8-like"/>
</dbReference>
<keyword evidence="3 7" id="KW-0812">Transmembrane</keyword>
<organism evidence="9 10">
    <name type="scientific">Saliniradius amylolyticus</name>
    <dbReference type="NCBI Taxonomy" id="2183582"/>
    <lineage>
        <taxon>Bacteria</taxon>
        <taxon>Pseudomonadati</taxon>
        <taxon>Pseudomonadota</taxon>
        <taxon>Gammaproteobacteria</taxon>
        <taxon>Alteromonadales</taxon>
        <taxon>Alteromonadaceae</taxon>
        <taxon>Saliniradius</taxon>
    </lineage>
</organism>
<sequence>MFRLRAVDRITFIIERQLVKGAGYQLAVVAAAIGLVSLLGGLLVQPVNPDSNMAENVWWAFLRLTDPGYLGDDVGGWRRVVSTLLTISGYVLFMGTLVAILTRWLIGAMTNLERGLTPVSARRHVVILGLDNRTASMIRQLMDGERGKRHFEQLYNIKKMLLVVLAEEVDATVSQRLKVDAQLSTVHGRDVILRSGSAMQPEALHRVASLDAEVILLPRQQDQSETGVGADIETIKVLMSLSAQGELSHRSLPRIVVEMGDGNRNSVAQRAYKGPMEIVTTDKIIGRMLAQCLLCPGFSELGMEVLSNDEGSEFYMRSAEPFRGQTLAQASQYFSQSILCGYRRSDSEAATIGLSANADAVLEAEDSLILLARDYSQSQADTSASRPATVPVADPKPLVESVVPLRHRRILVLGWNDHLPMLVEELTAYQGHEFELTVISTIPTVERQRVMEQRLGEINDRVRVTHVEKDYTLEGAIRRLKPGSYDHILLLYSDRLLSSEEADARVLLGLMLLEEIVPPAPEGPHILVELSDPANESFLERHNGDVLISPMIISHLMALIAIRPQLNGVIESLFSARGGSLAYREGSHYGLEGQHSFAQLQQAANEFGETLLGYYRDKASGLQLNPKADQPIDLDAGNRLVVITAAN</sequence>
<keyword evidence="10" id="KW-1185">Reference proteome</keyword>
<evidence type="ECO:0000256" key="2">
    <source>
        <dbReference type="ARBA" id="ARBA00022448"/>
    </source>
</evidence>
<dbReference type="RefSeq" id="WP_109340676.1">
    <property type="nucleotide sequence ID" value="NZ_CP029347.1"/>
</dbReference>
<evidence type="ECO:0000256" key="4">
    <source>
        <dbReference type="ARBA" id="ARBA00022989"/>
    </source>
</evidence>
<keyword evidence="2" id="KW-0813">Transport</keyword>
<dbReference type="GO" id="GO:0006811">
    <property type="term" value="P:monoatomic ion transport"/>
    <property type="evidence" value="ECO:0007669"/>
    <property type="project" value="UniProtKB-KW"/>
</dbReference>
<keyword evidence="6 7" id="KW-0472">Membrane</keyword>
<evidence type="ECO:0000256" key="1">
    <source>
        <dbReference type="ARBA" id="ARBA00004127"/>
    </source>
</evidence>
<keyword evidence="5" id="KW-0406">Ion transport</keyword>
<dbReference type="PANTHER" id="PTHR31563">
    <property type="entry name" value="ION CHANNEL POLLUX-RELATED"/>
    <property type="match status" value="1"/>
</dbReference>
<accession>A0A2S2E6C9</accession>
<feature type="transmembrane region" description="Helical" evidence="7">
    <location>
        <begin position="21"/>
        <end position="44"/>
    </location>
</feature>
<evidence type="ECO:0000256" key="5">
    <source>
        <dbReference type="ARBA" id="ARBA00023065"/>
    </source>
</evidence>
<evidence type="ECO:0000256" key="6">
    <source>
        <dbReference type="ARBA" id="ARBA00023136"/>
    </source>
</evidence>
<dbReference type="PANTHER" id="PTHR31563:SF10">
    <property type="entry name" value="ION CHANNEL POLLUX-RELATED"/>
    <property type="match status" value="1"/>
</dbReference>
<protein>
    <recommendedName>
        <fullName evidence="8">CASTOR/POLLUX/SYM8 ion channel conserved domain-containing protein</fullName>
    </recommendedName>
</protein>
<feature type="transmembrane region" description="Helical" evidence="7">
    <location>
        <begin position="87"/>
        <end position="106"/>
    </location>
</feature>
<dbReference type="InterPro" id="IPR010420">
    <property type="entry name" value="CASTOR/POLLUX/SYM8_dom"/>
</dbReference>
<proteinExistence type="predicted"/>
<evidence type="ECO:0000313" key="10">
    <source>
        <dbReference type="Proteomes" id="UP000245728"/>
    </source>
</evidence>